<dbReference type="EMBL" id="JASCZI010151127">
    <property type="protein sequence ID" value="MED6169875.1"/>
    <property type="molecule type" value="Genomic_DNA"/>
</dbReference>
<comment type="caution">
    <text evidence="1">The sequence shown here is derived from an EMBL/GenBank/DDBJ whole genome shotgun (WGS) entry which is preliminary data.</text>
</comment>
<dbReference type="Proteomes" id="UP001341840">
    <property type="component" value="Unassembled WGS sequence"/>
</dbReference>
<accession>A0ABU6V862</accession>
<sequence>MFGELPEESDRDSCTVTFSWLKSKFEELSDDASDELVVRHARAYIWMLLSTSLFGDKTAARAHVRWLPFLEHIDELGQYSWGPQSLPDCRRVCVEQSTGISSRWQGHWICCRARFSGGFRSLGLTVSTLSSGHWLPDGGGISPYPTRKCPVGGSKEAA</sequence>
<evidence type="ECO:0000313" key="2">
    <source>
        <dbReference type="Proteomes" id="UP001341840"/>
    </source>
</evidence>
<organism evidence="1 2">
    <name type="scientific">Stylosanthes scabra</name>
    <dbReference type="NCBI Taxonomy" id="79078"/>
    <lineage>
        <taxon>Eukaryota</taxon>
        <taxon>Viridiplantae</taxon>
        <taxon>Streptophyta</taxon>
        <taxon>Embryophyta</taxon>
        <taxon>Tracheophyta</taxon>
        <taxon>Spermatophyta</taxon>
        <taxon>Magnoliopsida</taxon>
        <taxon>eudicotyledons</taxon>
        <taxon>Gunneridae</taxon>
        <taxon>Pentapetalae</taxon>
        <taxon>rosids</taxon>
        <taxon>fabids</taxon>
        <taxon>Fabales</taxon>
        <taxon>Fabaceae</taxon>
        <taxon>Papilionoideae</taxon>
        <taxon>50 kb inversion clade</taxon>
        <taxon>dalbergioids sensu lato</taxon>
        <taxon>Dalbergieae</taxon>
        <taxon>Pterocarpus clade</taxon>
        <taxon>Stylosanthes</taxon>
    </lineage>
</organism>
<evidence type="ECO:0008006" key="3">
    <source>
        <dbReference type="Google" id="ProtNLM"/>
    </source>
</evidence>
<dbReference type="InterPro" id="IPR044824">
    <property type="entry name" value="MAIN-like"/>
</dbReference>
<keyword evidence="2" id="KW-1185">Reference proteome</keyword>
<protein>
    <recommendedName>
        <fullName evidence="3">Aminotransferase-like plant mobile domain-containing protein</fullName>
    </recommendedName>
</protein>
<dbReference type="PANTHER" id="PTHR46033">
    <property type="entry name" value="PROTEIN MAIN-LIKE 2"/>
    <property type="match status" value="1"/>
</dbReference>
<reference evidence="1 2" key="1">
    <citation type="journal article" date="2023" name="Plants (Basel)">
        <title>Bridging the Gap: Combining Genomics and Transcriptomics Approaches to Understand Stylosanthes scabra, an Orphan Legume from the Brazilian Caatinga.</title>
        <authorList>
            <person name="Ferreira-Neto J.R.C."/>
            <person name="da Silva M.D."/>
            <person name="Binneck E."/>
            <person name="de Melo N.F."/>
            <person name="da Silva R.H."/>
            <person name="de Melo A.L.T.M."/>
            <person name="Pandolfi V."/>
            <person name="Bustamante F.O."/>
            <person name="Brasileiro-Vidal A.C."/>
            <person name="Benko-Iseppon A.M."/>
        </authorList>
    </citation>
    <scope>NUCLEOTIDE SEQUENCE [LARGE SCALE GENOMIC DNA]</scope>
    <source>
        <tissue evidence="1">Leaves</tissue>
    </source>
</reference>
<name>A0ABU6V862_9FABA</name>
<proteinExistence type="predicted"/>
<dbReference type="PANTHER" id="PTHR46033:SF8">
    <property type="entry name" value="PROTEIN MAINTENANCE OF MERISTEMS-LIKE"/>
    <property type="match status" value="1"/>
</dbReference>
<evidence type="ECO:0000313" key="1">
    <source>
        <dbReference type="EMBL" id="MED6169875.1"/>
    </source>
</evidence>
<gene>
    <name evidence="1" type="ORF">PIB30_025289</name>
</gene>